<sequence length="128" mass="14623">MPSSRRRFAGRRIPQGVAGRSFTITLAIGVRRHAERHVIIRACPWNPRRGHSFICSDKPGTLTARKDRHILVTRTAPMPWKAWPRAARAHRARTTRPPSRANPATYDCYVRLLCNDGGMRSEADAWQR</sequence>
<evidence type="ECO:0000313" key="2">
    <source>
        <dbReference type="Proteomes" id="UP000095342"/>
    </source>
</evidence>
<name>A0A1D8KAK8_9GAMM</name>
<proteinExistence type="predicted"/>
<dbReference type="AlphaFoldDB" id="A0A1D8KAK8"/>
<gene>
    <name evidence="1" type="ORF">BJI67_13665</name>
</gene>
<dbReference type="RefSeq" id="WP_070073497.1">
    <property type="nucleotide sequence ID" value="NZ_CP017448.1"/>
</dbReference>
<accession>A0A1D8KAK8</accession>
<organism evidence="1 2">
    <name type="scientific">Acidihalobacter aeolianus</name>
    <dbReference type="NCBI Taxonomy" id="2792603"/>
    <lineage>
        <taxon>Bacteria</taxon>
        <taxon>Pseudomonadati</taxon>
        <taxon>Pseudomonadota</taxon>
        <taxon>Gammaproteobacteria</taxon>
        <taxon>Chromatiales</taxon>
        <taxon>Ectothiorhodospiraceae</taxon>
        <taxon>Acidihalobacter</taxon>
    </lineage>
</organism>
<dbReference type="Proteomes" id="UP000095342">
    <property type="component" value="Chromosome"/>
</dbReference>
<reference evidence="1 2" key="1">
    <citation type="submission" date="2016-09" db="EMBL/GenBank/DDBJ databases">
        <title>Acidihalobacter prosperus V6 (DSM14174).</title>
        <authorList>
            <person name="Khaleque H.N."/>
            <person name="Ramsay J.P."/>
            <person name="Murphy R.J.T."/>
            <person name="Kaksonen A.H."/>
            <person name="Boxall N.J."/>
            <person name="Watkin E.L.J."/>
        </authorList>
    </citation>
    <scope>NUCLEOTIDE SEQUENCE [LARGE SCALE GENOMIC DNA]</scope>
    <source>
        <strain evidence="1 2">V6</strain>
    </source>
</reference>
<dbReference type="EMBL" id="CP017448">
    <property type="protein sequence ID" value="AOV17967.1"/>
    <property type="molecule type" value="Genomic_DNA"/>
</dbReference>
<evidence type="ECO:0000313" key="1">
    <source>
        <dbReference type="EMBL" id="AOV17967.1"/>
    </source>
</evidence>
<protein>
    <submittedName>
        <fullName evidence="1">Uncharacterized protein</fullName>
    </submittedName>
</protein>
<dbReference type="KEGG" id="aaeo:BJI67_13665"/>
<keyword evidence="2" id="KW-1185">Reference proteome</keyword>